<keyword evidence="1" id="KW-0175">Coiled coil</keyword>
<reference evidence="2 3" key="1">
    <citation type="submission" date="2019-02" db="EMBL/GenBank/DDBJ databases">
        <title>Deep-cultivation of Planctomycetes and their phenomic and genomic characterization uncovers novel biology.</title>
        <authorList>
            <person name="Wiegand S."/>
            <person name="Jogler M."/>
            <person name="Boedeker C."/>
            <person name="Pinto D."/>
            <person name="Vollmers J."/>
            <person name="Rivas-Marin E."/>
            <person name="Kohn T."/>
            <person name="Peeters S.H."/>
            <person name="Heuer A."/>
            <person name="Rast P."/>
            <person name="Oberbeckmann S."/>
            <person name="Bunk B."/>
            <person name="Jeske O."/>
            <person name="Meyerdierks A."/>
            <person name="Storesund J.E."/>
            <person name="Kallscheuer N."/>
            <person name="Luecker S."/>
            <person name="Lage O.M."/>
            <person name="Pohl T."/>
            <person name="Merkel B.J."/>
            <person name="Hornburger P."/>
            <person name="Mueller R.-W."/>
            <person name="Bruemmer F."/>
            <person name="Labrenz M."/>
            <person name="Spormann A.M."/>
            <person name="Op den Camp H."/>
            <person name="Overmann J."/>
            <person name="Amann R."/>
            <person name="Jetten M.S.M."/>
            <person name="Mascher T."/>
            <person name="Medema M.H."/>
            <person name="Devos D.P."/>
            <person name="Kaster A.-K."/>
            <person name="Ovreas L."/>
            <person name="Rohde M."/>
            <person name="Galperin M.Y."/>
            <person name="Jogler C."/>
        </authorList>
    </citation>
    <scope>NUCLEOTIDE SEQUENCE [LARGE SCALE GENOMIC DNA]</scope>
    <source>
        <strain evidence="2 3">Pla110</strain>
    </source>
</reference>
<evidence type="ECO:0000313" key="3">
    <source>
        <dbReference type="Proteomes" id="UP000317178"/>
    </source>
</evidence>
<sequence length="109" mass="12819">MGNKKLLAAISQLSDRTERLESKLEELLQVLEDQEHRDERSPPKEFFTPIEVAKMLGKSSYTVREWCRFGRMEARKRQTGRGDALEWEIAASEIERFKNHGLLPRPTRY</sequence>
<evidence type="ECO:0000313" key="2">
    <source>
        <dbReference type="EMBL" id="QDU80518.1"/>
    </source>
</evidence>
<protein>
    <recommendedName>
        <fullName evidence="4">Helix-turn-helix domain protein</fullName>
    </recommendedName>
</protein>
<dbReference type="KEGG" id="plon:Pla110_22480"/>
<evidence type="ECO:0000256" key="1">
    <source>
        <dbReference type="SAM" id="Coils"/>
    </source>
</evidence>
<evidence type="ECO:0008006" key="4">
    <source>
        <dbReference type="Google" id="ProtNLM"/>
    </source>
</evidence>
<dbReference type="OrthoDB" id="292087at2"/>
<dbReference type="AlphaFoldDB" id="A0A518CMS4"/>
<organism evidence="2 3">
    <name type="scientific">Polystyrenella longa</name>
    <dbReference type="NCBI Taxonomy" id="2528007"/>
    <lineage>
        <taxon>Bacteria</taxon>
        <taxon>Pseudomonadati</taxon>
        <taxon>Planctomycetota</taxon>
        <taxon>Planctomycetia</taxon>
        <taxon>Planctomycetales</taxon>
        <taxon>Planctomycetaceae</taxon>
        <taxon>Polystyrenella</taxon>
    </lineage>
</organism>
<name>A0A518CMS4_9PLAN</name>
<keyword evidence="3" id="KW-1185">Reference proteome</keyword>
<dbReference type="EMBL" id="CP036281">
    <property type="protein sequence ID" value="QDU80518.1"/>
    <property type="molecule type" value="Genomic_DNA"/>
</dbReference>
<feature type="coiled-coil region" evidence="1">
    <location>
        <begin position="3"/>
        <end position="37"/>
    </location>
</feature>
<proteinExistence type="predicted"/>
<dbReference type="RefSeq" id="WP_144995789.1">
    <property type="nucleotide sequence ID" value="NZ_CP036281.1"/>
</dbReference>
<gene>
    <name evidence="2" type="ORF">Pla110_22480</name>
</gene>
<dbReference type="Proteomes" id="UP000317178">
    <property type="component" value="Chromosome"/>
</dbReference>
<accession>A0A518CMS4</accession>